<dbReference type="SUPFAM" id="SSF54593">
    <property type="entry name" value="Glyoxalase/Bleomycin resistance protein/Dihydroxybiphenyl dioxygenase"/>
    <property type="match status" value="1"/>
</dbReference>
<dbReference type="EMBL" id="CP003742">
    <property type="protein sequence ID" value="AGI71164.1"/>
    <property type="molecule type" value="Genomic_DNA"/>
</dbReference>
<evidence type="ECO:0000313" key="2">
    <source>
        <dbReference type="EMBL" id="AGI71164.1"/>
    </source>
</evidence>
<dbReference type="Proteomes" id="UP000004688">
    <property type="component" value="Chromosome"/>
</dbReference>
<dbReference type="Gene3D" id="3.10.180.10">
    <property type="entry name" value="2,3-Dihydroxybiphenyl 1,2-Dioxygenase, domain 1"/>
    <property type="match status" value="1"/>
</dbReference>
<dbReference type="AlphaFoldDB" id="M9REX3"/>
<evidence type="ECO:0000259" key="1">
    <source>
        <dbReference type="PROSITE" id="PS51819"/>
    </source>
</evidence>
<dbReference type="InterPro" id="IPR029068">
    <property type="entry name" value="Glyas_Bleomycin-R_OHBP_Dase"/>
</dbReference>
<gene>
    <name evidence="2" type="ORF">OA238_c09650</name>
</gene>
<dbReference type="PROSITE" id="PS51819">
    <property type="entry name" value="VOC"/>
    <property type="match status" value="1"/>
</dbReference>
<name>M9REX3_9RHOB</name>
<feature type="domain" description="VOC" evidence="1">
    <location>
        <begin position="15"/>
        <end position="138"/>
    </location>
</feature>
<dbReference type="STRING" id="391616.OA238_c09650"/>
<proteinExistence type="predicted"/>
<accession>M9REX3</accession>
<dbReference type="InterPro" id="IPR037523">
    <property type="entry name" value="VOC_core"/>
</dbReference>
<dbReference type="Pfam" id="PF00903">
    <property type="entry name" value="Glyoxalase"/>
    <property type="match status" value="1"/>
</dbReference>
<keyword evidence="2" id="KW-0223">Dioxygenase</keyword>
<evidence type="ECO:0000313" key="3">
    <source>
        <dbReference type="Proteomes" id="UP000004688"/>
    </source>
</evidence>
<dbReference type="KEGG" id="oar:OA238_c09650"/>
<dbReference type="eggNOG" id="COG0346">
    <property type="taxonomic scope" value="Bacteria"/>
</dbReference>
<sequence length="139" mass="15307">MASITPLIERPDMIRLDAVAVSSKDMTKTVAFYELLGFDFPEWSVDDKHVEPNIKAGDVRLMIDTAKLMEELSGHAPTPPNHASFAMLCDTVAEVNAVAAALKDAGHTLTVEPWDAFWGQRYATVRDPDGYQIDIFAAL</sequence>
<dbReference type="HOGENOM" id="CLU_046006_18_3_5"/>
<keyword evidence="3" id="KW-1185">Reference proteome</keyword>
<dbReference type="GO" id="GO:0051213">
    <property type="term" value="F:dioxygenase activity"/>
    <property type="evidence" value="ECO:0007669"/>
    <property type="project" value="UniProtKB-KW"/>
</dbReference>
<organism evidence="2 3">
    <name type="scientific">Octadecabacter arcticus 238</name>
    <dbReference type="NCBI Taxonomy" id="391616"/>
    <lineage>
        <taxon>Bacteria</taxon>
        <taxon>Pseudomonadati</taxon>
        <taxon>Pseudomonadota</taxon>
        <taxon>Alphaproteobacteria</taxon>
        <taxon>Rhodobacterales</taxon>
        <taxon>Roseobacteraceae</taxon>
        <taxon>Octadecabacter</taxon>
    </lineage>
</organism>
<dbReference type="InterPro" id="IPR004360">
    <property type="entry name" value="Glyas_Fos-R_dOase_dom"/>
</dbReference>
<keyword evidence="2" id="KW-0560">Oxidoreductase</keyword>
<dbReference type="PANTHER" id="PTHR36503:SF3">
    <property type="entry name" value="BLR0126 PROTEIN"/>
    <property type="match status" value="1"/>
</dbReference>
<dbReference type="PANTHER" id="PTHR36503">
    <property type="entry name" value="BLR2520 PROTEIN"/>
    <property type="match status" value="1"/>
</dbReference>
<protein>
    <submittedName>
        <fullName evidence="2">Putative glyoxalase/bleomycin resistance protein/dioxygenase superfamily protein</fullName>
    </submittedName>
</protein>
<reference evidence="2 3" key="1">
    <citation type="journal article" date="2013" name="PLoS ONE">
        <title>Poles Apart: Arctic and Antarctic Octadecabacter strains Share High Genome Plasticity and a New Type of Xanthorhodopsin.</title>
        <authorList>
            <person name="Vollmers J."/>
            <person name="Voget S."/>
            <person name="Dietrich S."/>
            <person name="Gollnow K."/>
            <person name="Smits M."/>
            <person name="Meyer K."/>
            <person name="Brinkhoff T."/>
            <person name="Simon M."/>
            <person name="Daniel R."/>
        </authorList>
    </citation>
    <scope>NUCLEOTIDE SEQUENCE [LARGE SCALE GENOMIC DNA]</scope>
    <source>
        <strain evidence="2 3">238</strain>
    </source>
</reference>